<protein>
    <recommendedName>
        <fullName evidence="6">Reverse transcriptase Ty1/copia-type domain-containing protein</fullName>
    </recommendedName>
</protein>
<dbReference type="InterPro" id="IPR013103">
    <property type="entry name" value="RVT_2"/>
</dbReference>
<feature type="compositionally biased region" description="Basic and acidic residues" evidence="1">
    <location>
        <begin position="158"/>
        <end position="168"/>
    </location>
</feature>
<dbReference type="EMBL" id="JAUUTY010000005">
    <property type="protein sequence ID" value="KAK1632622.1"/>
    <property type="molecule type" value="Genomic_DNA"/>
</dbReference>
<dbReference type="PANTHER" id="PTHR47592:SF30">
    <property type="entry name" value="CCHC-TYPE DOMAIN-CONTAINING PROTEIN"/>
    <property type="match status" value="1"/>
</dbReference>
<evidence type="ECO:0000313" key="4">
    <source>
        <dbReference type="EMBL" id="KAK1632622.1"/>
    </source>
</evidence>
<feature type="region of interest" description="Disordered" evidence="1">
    <location>
        <begin position="145"/>
        <end position="212"/>
    </location>
</feature>
<dbReference type="Pfam" id="PF07727">
    <property type="entry name" value="RVT_2"/>
    <property type="match status" value="1"/>
</dbReference>
<evidence type="ECO:0000259" key="2">
    <source>
        <dbReference type="Pfam" id="PF07727"/>
    </source>
</evidence>
<dbReference type="Pfam" id="PF22936">
    <property type="entry name" value="Pol_BBD"/>
    <property type="match status" value="1"/>
</dbReference>
<dbReference type="Proteomes" id="UP001231189">
    <property type="component" value="Unassembled WGS sequence"/>
</dbReference>
<comment type="caution">
    <text evidence="4">The sequence shown here is derived from an EMBL/GenBank/DDBJ whole genome shotgun (WGS) entry which is preliminary data.</text>
</comment>
<dbReference type="PANTHER" id="PTHR47592">
    <property type="entry name" value="PBF68 PROTEIN"/>
    <property type="match status" value="1"/>
</dbReference>
<organism evidence="4 5">
    <name type="scientific">Lolium multiflorum</name>
    <name type="common">Italian ryegrass</name>
    <name type="synonym">Lolium perenne subsp. multiflorum</name>
    <dbReference type="NCBI Taxonomy" id="4521"/>
    <lineage>
        <taxon>Eukaryota</taxon>
        <taxon>Viridiplantae</taxon>
        <taxon>Streptophyta</taxon>
        <taxon>Embryophyta</taxon>
        <taxon>Tracheophyta</taxon>
        <taxon>Spermatophyta</taxon>
        <taxon>Magnoliopsida</taxon>
        <taxon>Liliopsida</taxon>
        <taxon>Poales</taxon>
        <taxon>Poaceae</taxon>
        <taxon>BOP clade</taxon>
        <taxon>Pooideae</taxon>
        <taxon>Poodae</taxon>
        <taxon>Poeae</taxon>
        <taxon>Poeae Chloroplast Group 2 (Poeae type)</taxon>
        <taxon>Loliodinae</taxon>
        <taxon>Loliinae</taxon>
        <taxon>Lolium</taxon>
    </lineage>
</organism>
<evidence type="ECO:0000313" key="5">
    <source>
        <dbReference type="Proteomes" id="UP001231189"/>
    </source>
</evidence>
<reference evidence="4" key="1">
    <citation type="submission" date="2023-07" db="EMBL/GenBank/DDBJ databases">
        <title>A chromosome-level genome assembly of Lolium multiflorum.</title>
        <authorList>
            <person name="Chen Y."/>
            <person name="Copetti D."/>
            <person name="Kolliker R."/>
            <person name="Studer B."/>
        </authorList>
    </citation>
    <scope>NUCLEOTIDE SEQUENCE</scope>
    <source>
        <strain evidence="4">02402/16</strain>
        <tissue evidence="4">Leaf</tissue>
    </source>
</reference>
<evidence type="ECO:0000259" key="3">
    <source>
        <dbReference type="Pfam" id="PF22936"/>
    </source>
</evidence>
<feature type="compositionally biased region" description="Low complexity" evidence="1">
    <location>
        <begin position="174"/>
        <end position="185"/>
    </location>
</feature>
<evidence type="ECO:0000256" key="1">
    <source>
        <dbReference type="SAM" id="MobiDB-lite"/>
    </source>
</evidence>
<accession>A0AAD8RXI1</accession>
<proteinExistence type="predicted"/>
<dbReference type="AlphaFoldDB" id="A0AAD8RXI1"/>
<feature type="domain" description="Retrovirus-related Pol polyprotein from transposon TNT 1-94-like beta-barrel" evidence="3">
    <location>
        <begin position="42"/>
        <end position="122"/>
    </location>
</feature>
<dbReference type="InterPro" id="IPR054722">
    <property type="entry name" value="PolX-like_BBD"/>
</dbReference>
<gene>
    <name evidence="4" type="ORF">QYE76_006937</name>
</gene>
<evidence type="ECO:0008006" key="6">
    <source>
        <dbReference type="Google" id="ProtNLM"/>
    </source>
</evidence>
<feature type="domain" description="Reverse transcriptase Ty1/copia-type" evidence="2">
    <location>
        <begin position="270"/>
        <end position="334"/>
    </location>
</feature>
<name>A0AAD8RXI1_LOLMU</name>
<sequence length="334" mass="36889">MARVSEVLLATPDERGGEIVLLNEKRSRAMATDGTSHCDTSWFLDSGASNHMCGRREFFSELDPNVHGFVKLGDDTSVEIEGRGMILFNCKSREHLTLSEVYFIPKLCSSIVSLGQLDELGYDTRIRHGSTLHIHCADASWNTTRSGRALDMPSESGTHTERVHDVDGHGSAGTGNASSPASPATPASPPSRMVEFATPPSNASQPSPGEEAPRRYRLLEELYDVIEETEAPGSDLCLLAADESTNFSEAEKDKEWRAVMMEEMASIETNQTWRLTRLPPGHRAIGLKWVYKLKRDSNGDVVKRKARLVAKGYVQRQGVDFHEVFAPVARMESV</sequence>
<keyword evidence="5" id="KW-1185">Reference proteome</keyword>